<sequence length="446" mass="50435">MQTEANWWAADQWSQQSARQDFAVTVSSKAFAYRAMQQPTLRNFRLRNVQDALRVFYACYLGILPLITRRLDNEERQQLRPGDAYVWEGRNPETDVSGLGIERWTEGKKWSQSRVREDLLYYYEKFHDGHTPHAAHRLIRQTYSAALNDPGRDKARKLGLSTYYTENSLRHLHTVDDIPELRDLVVPEGLFVRERKINQKSSRSLSSASAQNYPTPGATQRHGESHRHAVPRTYAPYPVPTSSSFPSESSQDFHPYHIPPQSHLTAFPYSSSQSAGHGGHGHHELTEWYWAPADAEQPTPNEMGTDSVSSAYGYHHPSYYYPQPSNELYNSSPSSSTASIHREEPSPIESAVNASMRRQSPPVHQLHEEGRSPPASSPSTGTPYAVPRDVAPLPINLMVGAERGSIGGPVYLAPLSDLRKESTYHRDPADDWALRLLDQKQDCLQH</sequence>
<organism evidence="2 3">
    <name type="scientific">Heliocybe sulcata</name>
    <dbReference type="NCBI Taxonomy" id="5364"/>
    <lineage>
        <taxon>Eukaryota</taxon>
        <taxon>Fungi</taxon>
        <taxon>Dikarya</taxon>
        <taxon>Basidiomycota</taxon>
        <taxon>Agaricomycotina</taxon>
        <taxon>Agaricomycetes</taxon>
        <taxon>Gloeophyllales</taxon>
        <taxon>Gloeophyllaceae</taxon>
        <taxon>Heliocybe</taxon>
    </lineage>
</organism>
<evidence type="ECO:0000313" key="3">
    <source>
        <dbReference type="Proteomes" id="UP000305948"/>
    </source>
</evidence>
<feature type="compositionally biased region" description="Low complexity" evidence="1">
    <location>
        <begin position="372"/>
        <end position="383"/>
    </location>
</feature>
<reference evidence="2 3" key="1">
    <citation type="journal article" date="2019" name="Nat. Ecol. Evol.">
        <title>Megaphylogeny resolves global patterns of mushroom evolution.</title>
        <authorList>
            <person name="Varga T."/>
            <person name="Krizsan K."/>
            <person name="Foldi C."/>
            <person name="Dima B."/>
            <person name="Sanchez-Garcia M."/>
            <person name="Sanchez-Ramirez S."/>
            <person name="Szollosi G.J."/>
            <person name="Szarkandi J.G."/>
            <person name="Papp V."/>
            <person name="Albert L."/>
            <person name="Andreopoulos W."/>
            <person name="Angelini C."/>
            <person name="Antonin V."/>
            <person name="Barry K.W."/>
            <person name="Bougher N.L."/>
            <person name="Buchanan P."/>
            <person name="Buyck B."/>
            <person name="Bense V."/>
            <person name="Catcheside P."/>
            <person name="Chovatia M."/>
            <person name="Cooper J."/>
            <person name="Damon W."/>
            <person name="Desjardin D."/>
            <person name="Finy P."/>
            <person name="Geml J."/>
            <person name="Haridas S."/>
            <person name="Hughes K."/>
            <person name="Justo A."/>
            <person name="Karasinski D."/>
            <person name="Kautmanova I."/>
            <person name="Kiss B."/>
            <person name="Kocsube S."/>
            <person name="Kotiranta H."/>
            <person name="LaButti K.M."/>
            <person name="Lechner B.E."/>
            <person name="Liimatainen K."/>
            <person name="Lipzen A."/>
            <person name="Lukacs Z."/>
            <person name="Mihaltcheva S."/>
            <person name="Morgado L.N."/>
            <person name="Niskanen T."/>
            <person name="Noordeloos M.E."/>
            <person name="Ohm R.A."/>
            <person name="Ortiz-Santana B."/>
            <person name="Ovrebo C."/>
            <person name="Racz N."/>
            <person name="Riley R."/>
            <person name="Savchenko A."/>
            <person name="Shiryaev A."/>
            <person name="Soop K."/>
            <person name="Spirin V."/>
            <person name="Szebenyi C."/>
            <person name="Tomsovsky M."/>
            <person name="Tulloss R.E."/>
            <person name="Uehling J."/>
            <person name="Grigoriev I.V."/>
            <person name="Vagvolgyi C."/>
            <person name="Papp T."/>
            <person name="Martin F.M."/>
            <person name="Miettinen O."/>
            <person name="Hibbett D.S."/>
            <person name="Nagy L.G."/>
        </authorList>
    </citation>
    <scope>NUCLEOTIDE SEQUENCE [LARGE SCALE GENOMIC DNA]</scope>
    <source>
        <strain evidence="2 3">OMC1185</strain>
    </source>
</reference>
<feature type="compositionally biased region" description="Low complexity" evidence="1">
    <location>
        <begin position="325"/>
        <end position="336"/>
    </location>
</feature>
<gene>
    <name evidence="2" type="ORF">OE88DRAFT_1643292</name>
</gene>
<feature type="compositionally biased region" description="Low complexity" evidence="1">
    <location>
        <begin position="201"/>
        <end position="210"/>
    </location>
</feature>
<evidence type="ECO:0008006" key="4">
    <source>
        <dbReference type="Google" id="ProtNLM"/>
    </source>
</evidence>
<accession>A0A5C3NC36</accession>
<dbReference type="PANTHER" id="PTHR28027">
    <property type="entry name" value="TRANSCRIPTIONAL REGULATOR MIT1"/>
    <property type="match status" value="1"/>
</dbReference>
<dbReference type="EMBL" id="ML213507">
    <property type="protein sequence ID" value="TFK53568.1"/>
    <property type="molecule type" value="Genomic_DNA"/>
</dbReference>
<dbReference type="GO" id="GO:0003677">
    <property type="term" value="F:DNA binding"/>
    <property type="evidence" value="ECO:0007669"/>
    <property type="project" value="TreeGrafter"/>
</dbReference>
<dbReference type="Pfam" id="PF09729">
    <property type="entry name" value="Gti1_Pac2"/>
    <property type="match status" value="1"/>
</dbReference>
<feature type="compositionally biased region" description="Polar residues" evidence="1">
    <location>
        <begin position="262"/>
        <end position="275"/>
    </location>
</feature>
<feature type="region of interest" description="Disordered" evidence="1">
    <location>
        <begin position="198"/>
        <end position="283"/>
    </location>
</feature>
<dbReference type="PANTHER" id="PTHR28027:SF1">
    <property type="entry name" value="CAMP INDEPENDENT REGULATORY PROTEIN (AFU_ORTHOLOGUE AFUA_3G09640)"/>
    <property type="match status" value="1"/>
</dbReference>
<dbReference type="OrthoDB" id="5572844at2759"/>
<dbReference type="Proteomes" id="UP000305948">
    <property type="component" value="Unassembled WGS sequence"/>
</dbReference>
<feature type="region of interest" description="Disordered" evidence="1">
    <location>
        <begin position="325"/>
        <end position="387"/>
    </location>
</feature>
<keyword evidence="3" id="KW-1185">Reference proteome</keyword>
<name>A0A5C3NC36_9AGAM</name>
<dbReference type="InterPro" id="IPR018608">
    <property type="entry name" value="Gti1/Pac2"/>
</dbReference>
<evidence type="ECO:0000313" key="2">
    <source>
        <dbReference type="EMBL" id="TFK53568.1"/>
    </source>
</evidence>
<evidence type="ECO:0000256" key="1">
    <source>
        <dbReference type="SAM" id="MobiDB-lite"/>
    </source>
</evidence>
<protein>
    <recommendedName>
        <fullName evidence="4">cAMP-independent regulatory protein pac2</fullName>
    </recommendedName>
</protein>
<dbReference type="AlphaFoldDB" id="A0A5C3NC36"/>
<proteinExistence type="predicted"/>